<dbReference type="PANTHER" id="PTHR43969:SF9">
    <property type="entry name" value="GLUTATHIONE S TRANSFERASE D10, ISOFORM A-RELATED"/>
    <property type="match status" value="1"/>
</dbReference>
<dbReference type="Pfam" id="PF00043">
    <property type="entry name" value="GST_C"/>
    <property type="match status" value="1"/>
</dbReference>
<organism evidence="4">
    <name type="scientific">Papilio xuthus</name>
    <name type="common">Asian swallowtail butterfly</name>
    <dbReference type="NCBI Taxonomy" id="66420"/>
    <lineage>
        <taxon>Eukaryota</taxon>
        <taxon>Metazoa</taxon>
        <taxon>Ecdysozoa</taxon>
        <taxon>Arthropoda</taxon>
        <taxon>Hexapoda</taxon>
        <taxon>Insecta</taxon>
        <taxon>Pterygota</taxon>
        <taxon>Neoptera</taxon>
        <taxon>Endopterygota</taxon>
        <taxon>Lepidoptera</taxon>
        <taxon>Glossata</taxon>
        <taxon>Ditrysia</taxon>
        <taxon>Papilionoidea</taxon>
        <taxon>Papilionidae</taxon>
        <taxon>Papilioninae</taxon>
        <taxon>Papilio</taxon>
    </lineage>
</organism>
<dbReference type="GO" id="GO:0004364">
    <property type="term" value="F:glutathione transferase activity"/>
    <property type="evidence" value="ECO:0007669"/>
    <property type="project" value="TreeGrafter"/>
</dbReference>
<dbReference type="SFLD" id="SFLDG01153">
    <property type="entry name" value="Main.4:_Theta-like"/>
    <property type="match status" value="1"/>
</dbReference>
<accession>Q4R1I6</accession>
<feature type="domain" description="GST C-terminal" evidence="3">
    <location>
        <begin position="93"/>
        <end position="224"/>
    </location>
</feature>
<proteinExistence type="predicted"/>
<dbReference type="PROSITE" id="PS50404">
    <property type="entry name" value="GST_NTER"/>
    <property type="match status" value="1"/>
</dbReference>
<dbReference type="SFLD" id="SFLDS00019">
    <property type="entry name" value="Glutathione_Transferase_(cytos"/>
    <property type="match status" value="1"/>
</dbReference>
<dbReference type="InterPro" id="IPR036249">
    <property type="entry name" value="Thioredoxin-like_sf"/>
</dbReference>
<dbReference type="CDD" id="cd03177">
    <property type="entry name" value="GST_C_Delta_Epsilon"/>
    <property type="match status" value="1"/>
</dbReference>
<sequence>MSIIDFYCMPGSPPCAFLDLTGAMLGIDHRFRYHSKEFRRSETLEEDFIKINPQHTVPVIIDEGFTLWESRAICKYLVAKYGKEEHKNLYPADIKTRAIIDQRLDFDLGILYARFYEYYYWQLIDGSPLSEVRFKLLQEALGFLNSFLEGSKFAVGSNMTLADLNILVSIETMRISGIGVEQYPNIVRWFELVKSMTPKFEKIMKPYRKHHNDVVDHYLEATVFQRNQKIISDLATSDKN</sequence>
<dbReference type="InterPro" id="IPR004045">
    <property type="entry name" value="Glutathione_S-Trfase_N"/>
</dbReference>
<dbReference type="Pfam" id="PF13417">
    <property type="entry name" value="GST_N_3"/>
    <property type="match status" value="1"/>
</dbReference>
<dbReference type="AlphaFoldDB" id="Q4R1I6"/>
<dbReference type="GO" id="GO:0006749">
    <property type="term" value="P:glutathione metabolic process"/>
    <property type="evidence" value="ECO:0007669"/>
    <property type="project" value="TreeGrafter"/>
</dbReference>
<dbReference type="InterPro" id="IPR010987">
    <property type="entry name" value="Glutathione-S-Trfase_C-like"/>
</dbReference>
<feature type="domain" description="GST N-terminal" evidence="2">
    <location>
        <begin position="2"/>
        <end position="85"/>
    </location>
</feature>
<protein>
    <submittedName>
        <fullName evidence="4">Glutathione-S-transferase</fullName>
    </submittedName>
</protein>
<dbReference type="PROSITE" id="PS50405">
    <property type="entry name" value="GST_CTER"/>
    <property type="match status" value="1"/>
</dbReference>
<dbReference type="EMBL" id="AB201382">
    <property type="protein sequence ID" value="BAD99564.1"/>
    <property type="molecule type" value="Genomic_DNA"/>
</dbReference>
<dbReference type="InterPro" id="IPR004046">
    <property type="entry name" value="GST_C"/>
</dbReference>
<keyword evidence="4" id="KW-0808">Transferase</keyword>
<dbReference type="SUPFAM" id="SSF52833">
    <property type="entry name" value="Thioredoxin-like"/>
    <property type="match status" value="1"/>
</dbReference>
<evidence type="ECO:0000259" key="3">
    <source>
        <dbReference type="PROSITE" id="PS50405"/>
    </source>
</evidence>
<evidence type="ECO:0000313" key="4">
    <source>
        <dbReference type="EMBL" id="BAD99564.1"/>
    </source>
</evidence>
<dbReference type="InterPro" id="IPR040079">
    <property type="entry name" value="Glutathione_S-Trfase"/>
</dbReference>
<dbReference type="SFLD" id="SFLDG00358">
    <property type="entry name" value="Main_(cytGST)"/>
    <property type="match status" value="1"/>
</dbReference>
<dbReference type="FunFam" id="1.20.1050.10:FF:000007">
    <property type="entry name" value="Glutathione S-transferase 1-1"/>
    <property type="match status" value="1"/>
</dbReference>
<dbReference type="Gene3D" id="3.40.30.10">
    <property type="entry name" value="Glutaredoxin"/>
    <property type="match status" value="1"/>
</dbReference>
<reference evidence="4" key="1">
    <citation type="journal article" date="2005" name="Insect Biochem. Mol. Biol.">
        <title>Identification of cytochrome P450 and glutathione-S-transferase genes preferentially expressed in chemosensory organs of the swallowtail butterfly, Papilio xuthus L.</title>
        <authorList>
            <person name="Ono H."/>
            <person name="Ozaki K."/>
            <person name="Yoshikawa H."/>
        </authorList>
    </citation>
    <scope>NUCLEOTIDE SEQUENCE</scope>
</reference>
<dbReference type="Gene3D" id="1.20.1050.10">
    <property type="match status" value="1"/>
</dbReference>
<name>Q4R1I6_PAPXU</name>
<evidence type="ECO:0000259" key="2">
    <source>
        <dbReference type="PROSITE" id="PS50404"/>
    </source>
</evidence>
<dbReference type="PANTHER" id="PTHR43969">
    <property type="entry name" value="GLUTATHIONE S TRANSFERASE D10, ISOFORM A-RELATED"/>
    <property type="match status" value="1"/>
</dbReference>
<dbReference type="InterPro" id="IPR036282">
    <property type="entry name" value="Glutathione-S-Trfase_C_sf"/>
</dbReference>
<dbReference type="SUPFAM" id="SSF47616">
    <property type="entry name" value="GST C-terminal domain-like"/>
    <property type="match status" value="1"/>
</dbReference>
<dbReference type="CDD" id="cd03045">
    <property type="entry name" value="GST_N_Delta_Epsilon"/>
    <property type="match status" value="1"/>
</dbReference>
<evidence type="ECO:0000256" key="1">
    <source>
        <dbReference type="ARBA" id="ARBA00011738"/>
    </source>
</evidence>
<gene>
    <name evidence="4" type="primary">GST-pxcs1</name>
</gene>
<comment type="subunit">
    <text evidence="1">Homodimer.</text>
</comment>